<feature type="compositionally biased region" description="Polar residues" evidence="2">
    <location>
        <begin position="94"/>
        <end position="118"/>
    </location>
</feature>
<feature type="region of interest" description="Disordered" evidence="2">
    <location>
        <begin position="1"/>
        <end position="137"/>
    </location>
</feature>
<feature type="coiled-coil region" evidence="1">
    <location>
        <begin position="209"/>
        <end position="236"/>
    </location>
</feature>
<feature type="compositionally biased region" description="Basic residues" evidence="2">
    <location>
        <begin position="260"/>
        <end position="282"/>
    </location>
</feature>
<keyword evidence="4" id="KW-1185">Reference proteome</keyword>
<evidence type="ECO:0000313" key="4">
    <source>
        <dbReference type="Proteomes" id="UP000022910"/>
    </source>
</evidence>
<evidence type="ECO:0000256" key="1">
    <source>
        <dbReference type="SAM" id="Coils"/>
    </source>
</evidence>
<dbReference type="OrthoDB" id="2405014at2759"/>
<feature type="compositionally biased region" description="Polar residues" evidence="2">
    <location>
        <begin position="292"/>
        <end position="301"/>
    </location>
</feature>
<feature type="compositionally biased region" description="Polar residues" evidence="2">
    <location>
        <begin position="1"/>
        <end position="86"/>
    </location>
</feature>
<reference evidence="3 4" key="1">
    <citation type="submission" date="2014-02" db="EMBL/GenBank/DDBJ databases">
        <title>Single nucleus genome sequencing reveals high similarity among nuclei of an endomycorrhizal fungus.</title>
        <authorList>
            <person name="Lin K."/>
            <person name="Geurts R."/>
            <person name="Zhang Z."/>
            <person name="Limpens E."/>
            <person name="Saunders D.G."/>
            <person name="Mu D."/>
            <person name="Pang E."/>
            <person name="Cao H."/>
            <person name="Cha H."/>
            <person name="Lin T."/>
            <person name="Zhou Q."/>
            <person name="Shang Y."/>
            <person name="Li Y."/>
            <person name="Ivanov S."/>
            <person name="Sharma T."/>
            <person name="Velzen R.V."/>
            <person name="Ruijter N.D."/>
            <person name="Aanen D.K."/>
            <person name="Win J."/>
            <person name="Kamoun S."/>
            <person name="Bisseling T."/>
            <person name="Huang S."/>
        </authorList>
    </citation>
    <scope>NUCLEOTIDE SEQUENCE [LARGE SCALE GENOMIC DNA]</scope>
    <source>
        <strain evidence="4">DAOM197198w</strain>
    </source>
</reference>
<evidence type="ECO:0000256" key="2">
    <source>
        <dbReference type="SAM" id="MobiDB-lite"/>
    </source>
</evidence>
<sequence>MNNRQKNKQSPYIFQYQPPSNKNKTSQQDAIASDNSLIDPIDSNTVTQFQPSSNKNKTSQRDVATSSTSLIDLKRTSQSQLPSSNKSKNKTSQRDTAASSTSLIDPYRVSQSQLPSYESQRDAAASSTSDLNRPLQLEPNISTVAGIQKRLENIQLPESLQERLWLPESLRSLRNVTEQEATTRLPTATYKELLTEKKIEEAKASSGEMKHLQEQVEILATVNEELGNKNDELQSKLKIFDKYRLPRGINYESSGDSSKCRKITKSKKSISKKAKGSKMKRMNRYDAEEYSPESSLENISETSDKEEMDEVNVRIEMKTILKGVNEENGLNYKETFNSLGNLKVRGRLIKELRENMAPKYHPSVNQLTKWLDSIHKSRRFQAKLKLTGKIEGDHRRVYCNSRLNDKKFRRIKVAKDLFKKHDKRIENYDERSLLKMLSDRYYHFPEISEDGDDGSVINVYDYSWRSDELKNLLQNVLDAYSLTIQSAQLQRSRYYDDEHDMIFDTTEHEKSTKEYRSEINEELEETVVEIEEVLLAGGNLTMDY</sequence>
<evidence type="ECO:0000313" key="3">
    <source>
        <dbReference type="EMBL" id="EXX64342.1"/>
    </source>
</evidence>
<organism evidence="3 4">
    <name type="scientific">Rhizophagus irregularis (strain DAOM 197198w)</name>
    <name type="common">Glomus intraradices</name>
    <dbReference type="NCBI Taxonomy" id="1432141"/>
    <lineage>
        <taxon>Eukaryota</taxon>
        <taxon>Fungi</taxon>
        <taxon>Fungi incertae sedis</taxon>
        <taxon>Mucoromycota</taxon>
        <taxon>Glomeromycotina</taxon>
        <taxon>Glomeromycetes</taxon>
        <taxon>Glomerales</taxon>
        <taxon>Glomeraceae</taxon>
        <taxon>Rhizophagus</taxon>
    </lineage>
</organism>
<dbReference type="Proteomes" id="UP000022910">
    <property type="component" value="Unassembled WGS sequence"/>
</dbReference>
<comment type="caution">
    <text evidence="3">The sequence shown here is derived from an EMBL/GenBank/DDBJ whole genome shotgun (WGS) entry which is preliminary data.</text>
</comment>
<proteinExistence type="predicted"/>
<name>A0A015J4B0_RHIIW</name>
<dbReference type="EMBL" id="JEMT01023411">
    <property type="protein sequence ID" value="EXX64342.1"/>
    <property type="molecule type" value="Genomic_DNA"/>
</dbReference>
<protein>
    <submittedName>
        <fullName evidence="3">Uncharacterized protein</fullName>
    </submittedName>
</protein>
<dbReference type="AlphaFoldDB" id="A0A015J4B0"/>
<feature type="region of interest" description="Disordered" evidence="2">
    <location>
        <begin position="254"/>
        <end position="308"/>
    </location>
</feature>
<gene>
    <name evidence="3" type="ORF">RirG_143660</name>
</gene>
<accession>A0A015J4B0</accession>
<keyword evidence="1" id="KW-0175">Coiled coil</keyword>
<dbReference type="HOGENOM" id="CLU_500714_0_0_1"/>